<dbReference type="GO" id="GO:0008233">
    <property type="term" value="F:peptidase activity"/>
    <property type="evidence" value="ECO:0007669"/>
    <property type="project" value="UniProtKB-KW"/>
</dbReference>
<comment type="caution">
    <text evidence="2">The sequence shown here is derived from an EMBL/GenBank/DDBJ whole genome shotgun (WGS) entry which is preliminary data.</text>
</comment>
<name>A0A0W0RQR5_LEGBO</name>
<keyword evidence="1" id="KW-0812">Transmembrane</keyword>
<dbReference type="RefSeq" id="WP_058459678.1">
    <property type="nucleotide sequence ID" value="NZ_CAAAIY010000018.1"/>
</dbReference>
<dbReference type="Proteomes" id="UP000054695">
    <property type="component" value="Unassembled WGS sequence"/>
</dbReference>
<evidence type="ECO:0000313" key="2">
    <source>
        <dbReference type="EMBL" id="KTC73408.1"/>
    </source>
</evidence>
<keyword evidence="2" id="KW-0645">Protease</keyword>
<keyword evidence="1" id="KW-1133">Transmembrane helix</keyword>
<dbReference type="EMBL" id="LNXU01000019">
    <property type="protein sequence ID" value="KTC73408.1"/>
    <property type="molecule type" value="Genomic_DNA"/>
</dbReference>
<gene>
    <name evidence="2" type="ORF">Lboz_2054</name>
</gene>
<feature type="transmembrane region" description="Helical" evidence="1">
    <location>
        <begin position="6"/>
        <end position="31"/>
    </location>
</feature>
<reference evidence="2 3" key="1">
    <citation type="submission" date="2015-11" db="EMBL/GenBank/DDBJ databases">
        <title>Genomic analysis of 38 Legionella species identifies large and diverse effector repertoires.</title>
        <authorList>
            <person name="Burstein D."/>
            <person name="Amaro F."/>
            <person name="Zusman T."/>
            <person name="Lifshitz Z."/>
            <person name="Cohen O."/>
            <person name="Gilbert J.A."/>
            <person name="Pupko T."/>
            <person name="Shuman H.A."/>
            <person name="Segal G."/>
        </authorList>
    </citation>
    <scope>NUCLEOTIDE SEQUENCE [LARGE SCALE GENOMIC DNA]</scope>
    <source>
        <strain evidence="2 3">WIGA</strain>
    </source>
</reference>
<keyword evidence="3" id="KW-1185">Reference proteome</keyword>
<proteinExistence type="predicted"/>
<dbReference type="GO" id="GO:0006508">
    <property type="term" value="P:proteolysis"/>
    <property type="evidence" value="ECO:0007669"/>
    <property type="project" value="UniProtKB-KW"/>
</dbReference>
<feature type="transmembrane region" description="Helical" evidence="1">
    <location>
        <begin position="84"/>
        <end position="110"/>
    </location>
</feature>
<sequence length="251" mass="28070">MTINWPLIIVLFCLSIPGVVIAIKRLIYFLLPDNSEELQKRVSRFAILQTLFMVLVLCIAGAVLSNTTGLHATILEELLQGTVGINALLPILLPTVLYAFFGLLVFLVLYYGVIARIIDKKNMEIMTNIRLALGLDGCVLYGGVVEEVIARWGLMNLATFFALLFTKQYPVLIIWISIVISGLVFAVSQLPAYLAAGCTSTRRFIYSLILLSLYQSLLFGYLFWQYGLIVAILAHMLFHLGWAVFDNVKKT</sequence>
<dbReference type="OrthoDB" id="378663at2"/>
<feature type="transmembrane region" description="Helical" evidence="1">
    <location>
        <begin position="172"/>
        <end position="192"/>
    </location>
</feature>
<dbReference type="PATRIC" id="fig|447.4.peg.2183"/>
<feature type="transmembrane region" description="Helical" evidence="1">
    <location>
        <begin position="131"/>
        <end position="152"/>
    </location>
</feature>
<protein>
    <submittedName>
        <fullName evidence="2">CAAX amino terminal protease self-immunity</fullName>
    </submittedName>
</protein>
<organism evidence="2 3">
    <name type="scientific">Legionella bozemanae</name>
    <name type="common">Fluoribacter bozemanae</name>
    <dbReference type="NCBI Taxonomy" id="447"/>
    <lineage>
        <taxon>Bacteria</taxon>
        <taxon>Pseudomonadati</taxon>
        <taxon>Pseudomonadota</taxon>
        <taxon>Gammaproteobacteria</taxon>
        <taxon>Legionellales</taxon>
        <taxon>Legionellaceae</taxon>
        <taxon>Legionella</taxon>
    </lineage>
</organism>
<feature type="transmembrane region" description="Helical" evidence="1">
    <location>
        <begin position="43"/>
        <end position="64"/>
    </location>
</feature>
<dbReference type="STRING" id="447.Lboz_2054"/>
<evidence type="ECO:0000313" key="3">
    <source>
        <dbReference type="Proteomes" id="UP000054695"/>
    </source>
</evidence>
<keyword evidence="1" id="KW-0472">Membrane</keyword>
<evidence type="ECO:0000256" key="1">
    <source>
        <dbReference type="SAM" id="Phobius"/>
    </source>
</evidence>
<accession>A0A0W0RQR5</accession>
<dbReference type="AlphaFoldDB" id="A0A0W0RQR5"/>
<keyword evidence="2" id="KW-0378">Hydrolase</keyword>